<dbReference type="GO" id="GO:0016887">
    <property type="term" value="F:ATP hydrolysis activity"/>
    <property type="evidence" value="ECO:0007669"/>
    <property type="project" value="InterPro"/>
</dbReference>
<evidence type="ECO:0000256" key="4">
    <source>
        <dbReference type="ARBA" id="ARBA00022692"/>
    </source>
</evidence>
<comment type="subcellular location">
    <subcellularLocation>
        <location evidence="1">Membrane</location>
        <topology evidence="1">Multi-pass membrane protein</topology>
    </subcellularLocation>
</comment>
<keyword evidence="9" id="KW-0547">Nucleotide-binding</keyword>
<organism evidence="9 10">
    <name type="scientific">Ancylostoma ceylanicum</name>
    <dbReference type="NCBI Taxonomy" id="53326"/>
    <lineage>
        <taxon>Eukaryota</taxon>
        <taxon>Metazoa</taxon>
        <taxon>Ecdysozoa</taxon>
        <taxon>Nematoda</taxon>
        <taxon>Chromadorea</taxon>
        <taxon>Rhabditida</taxon>
        <taxon>Rhabditina</taxon>
        <taxon>Rhabditomorpha</taxon>
        <taxon>Strongyloidea</taxon>
        <taxon>Ancylostomatidae</taxon>
        <taxon>Ancylostomatinae</taxon>
        <taxon>Ancylostoma</taxon>
    </lineage>
</organism>
<dbReference type="SUPFAM" id="SSF52540">
    <property type="entry name" value="P-loop containing nucleoside triphosphate hydrolases"/>
    <property type="match status" value="1"/>
</dbReference>
<evidence type="ECO:0000256" key="6">
    <source>
        <dbReference type="ARBA" id="ARBA00023136"/>
    </source>
</evidence>
<evidence type="ECO:0000256" key="2">
    <source>
        <dbReference type="ARBA" id="ARBA00005814"/>
    </source>
</evidence>
<dbReference type="PANTHER" id="PTHR48041:SF84">
    <property type="entry name" value="ABC TRANSPORTER DOMAIN-CONTAINING PROTEIN"/>
    <property type="match status" value="1"/>
</dbReference>
<evidence type="ECO:0000313" key="9">
    <source>
        <dbReference type="EMBL" id="EPB68594.1"/>
    </source>
</evidence>
<dbReference type="InterPro" id="IPR027417">
    <property type="entry name" value="P-loop_NTPase"/>
</dbReference>
<evidence type="ECO:0000256" key="7">
    <source>
        <dbReference type="SAM" id="Phobius"/>
    </source>
</evidence>
<proteinExistence type="inferred from homology"/>
<dbReference type="InterPro" id="IPR007720">
    <property type="entry name" value="PigQ/GPI1"/>
</dbReference>
<dbReference type="Pfam" id="PF05024">
    <property type="entry name" value="Gpi1"/>
    <property type="match status" value="1"/>
</dbReference>
<dbReference type="GO" id="GO:0005524">
    <property type="term" value="F:ATP binding"/>
    <property type="evidence" value="ECO:0007669"/>
    <property type="project" value="UniProtKB-KW"/>
</dbReference>
<sequence length="499" mass="56042">MKEVTDQFLSFALLNQIKQANDQCYRSRSWWIVLAVDFAVGLALFLYVDCDKAYDVFWKNVDELVDKLDGVITWLTNNPAGLKLNEPVNTALASFFQYHIHLWKTFMLFSRYRIIWHVLCGSSCMGLSVCCALFADFFSLLTLHIVCFDVYESRGAGKTTLLNTLLSRNLKGLTVEGTVAVNGNVIGRGITAISGYAQQEEMFVGTLTVREYLSIQARLRTNLPPERREKRVNVVLSQLGLTKCQNTRIGVAGVLKGISGGEARRLTFACEMLSNPALLFCDEPTTGLDSFMAENVVQVLSKLAKSGRTVVCTIHQPASQLYLMFDRVMFLDSSYPCWDRQSQWRSLLYRLRAHILDLVWNSHMSASYYLARILSYIPLFSVDGLLMLYVCYWMVGFSSSVSQVLFATLIAFLIEQSSSAFGVMLSCISPTYPVAASLAGPLLTLLSLTGGLYANVGSLPSYVSWIQYLSWFRYGFEALAINQWEEVNGANSTFWNDQV</sequence>
<keyword evidence="9" id="KW-0067">ATP-binding</keyword>
<dbReference type="Pfam" id="PF00005">
    <property type="entry name" value="ABC_tran"/>
    <property type="match status" value="1"/>
</dbReference>
<dbReference type="Proteomes" id="UP000054495">
    <property type="component" value="Unassembled WGS sequence"/>
</dbReference>
<feature type="transmembrane region" description="Helical" evidence="7">
    <location>
        <begin position="432"/>
        <end position="454"/>
    </location>
</feature>
<dbReference type="Pfam" id="PF01061">
    <property type="entry name" value="ABC2_membrane"/>
    <property type="match status" value="1"/>
</dbReference>
<dbReference type="InterPro" id="IPR013525">
    <property type="entry name" value="ABC2_TM"/>
</dbReference>
<feature type="transmembrane region" description="Helical" evidence="7">
    <location>
        <begin position="30"/>
        <end position="48"/>
    </location>
</feature>
<evidence type="ECO:0000313" key="10">
    <source>
        <dbReference type="Proteomes" id="UP000054495"/>
    </source>
</evidence>
<accession>A0A0D6L9Y6</accession>
<keyword evidence="5 7" id="KW-1133">Transmembrane helix</keyword>
<dbReference type="InterPro" id="IPR003439">
    <property type="entry name" value="ABC_transporter-like_ATP-bd"/>
</dbReference>
<evidence type="ECO:0000256" key="5">
    <source>
        <dbReference type="ARBA" id="ARBA00022989"/>
    </source>
</evidence>
<keyword evidence="6 7" id="KW-0472">Membrane</keyword>
<dbReference type="InterPro" id="IPR017871">
    <property type="entry name" value="ABC_transporter-like_CS"/>
</dbReference>
<reference evidence="9 10" key="1">
    <citation type="submission" date="2013-05" db="EMBL/GenBank/DDBJ databases">
        <title>Draft genome of the parasitic nematode Anyclostoma ceylanicum.</title>
        <authorList>
            <person name="Mitreva M."/>
        </authorList>
    </citation>
    <scope>NUCLEOTIDE SEQUENCE [LARGE SCALE GENOMIC DNA]</scope>
</reference>
<protein>
    <submittedName>
        <fullName evidence="9">ABC transporter, ATP-binding protein</fullName>
    </submittedName>
</protein>
<keyword evidence="10" id="KW-1185">Reference proteome</keyword>
<dbReference type="AlphaFoldDB" id="A0A0D6L9Y6"/>
<feature type="transmembrane region" description="Helical" evidence="7">
    <location>
        <begin position="401"/>
        <end position="425"/>
    </location>
</feature>
<feature type="transmembrane region" description="Helical" evidence="7">
    <location>
        <begin position="114"/>
        <end position="135"/>
    </location>
</feature>
<evidence type="ECO:0000256" key="3">
    <source>
        <dbReference type="ARBA" id="ARBA00022448"/>
    </source>
</evidence>
<dbReference type="GO" id="GO:0006506">
    <property type="term" value="P:GPI anchor biosynthetic process"/>
    <property type="evidence" value="ECO:0007669"/>
    <property type="project" value="InterPro"/>
</dbReference>
<dbReference type="GO" id="GO:0005886">
    <property type="term" value="C:plasma membrane"/>
    <property type="evidence" value="ECO:0007669"/>
    <property type="project" value="TreeGrafter"/>
</dbReference>
<evidence type="ECO:0000259" key="8">
    <source>
        <dbReference type="PROSITE" id="PS50893"/>
    </source>
</evidence>
<keyword evidence="3" id="KW-0813">Transport</keyword>
<dbReference type="PANTHER" id="PTHR48041">
    <property type="entry name" value="ABC TRANSPORTER G FAMILY MEMBER 28"/>
    <property type="match status" value="1"/>
</dbReference>
<comment type="similarity">
    <text evidence="2">Belongs to the ABC transporter superfamily. ABCG family. Eye pigment precursor importer (TC 3.A.1.204) subfamily.</text>
</comment>
<name>A0A0D6L9Y6_9BILA</name>
<keyword evidence="4 7" id="KW-0812">Transmembrane</keyword>
<feature type="transmembrane region" description="Helical" evidence="7">
    <location>
        <begin position="373"/>
        <end position="395"/>
    </location>
</feature>
<dbReference type="InterPro" id="IPR050352">
    <property type="entry name" value="ABCG_transporters"/>
</dbReference>
<dbReference type="PROSITE" id="PS50893">
    <property type="entry name" value="ABC_TRANSPORTER_2"/>
    <property type="match status" value="1"/>
</dbReference>
<dbReference type="EMBL" id="KE125411">
    <property type="protein sequence ID" value="EPB68594.1"/>
    <property type="molecule type" value="Genomic_DNA"/>
</dbReference>
<dbReference type="PROSITE" id="PS00211">
    <property type="entry name" value="ABC_TRANSPORTER_1"/>
    <property type="match status" value="1"/>
</dbReference>
<dbReference type="Gene3D" id="3.40.50.300">
    <property type="entry name" value="P-loop containing nucleotide triphosphate hydrolases"/>
    <property type="match status" value="1"/>
</dbReference>
<dbReference type="GO" id="GO:0140359">
    <property type="term" value="F:ABC-type transporter activity"/>
    <property type="evidence" value="ECO:0007669"/>
    <property type="project" value="InterPro"/>
</dbReference>
<evidence type="ECO:0000256" key="1">
    <source>
        <dbReference type="ARBA" id="ARBA00004141"/>
    </source>
</evidence>
<gene>
    <name evidence="9" type="ORF">ANCCEY_12310</name>
</gene>
<feature type="domain" description="ABC transporter" evidence="8">
    <location>
        <begin position="110"/>
        <end position="358"/>
    </location>
</feature>